<feature type="non-terminal residue" evidence="3">
    <location>
        <position position="1"/>
    </location>
</feature>
<dbReference type="PANTHER" id="PTHR24321">
    <property type="entry name" value="DEHYDROGENASES, SHORT CHAIN"/>
    <property type="match status" value="1"/>
</dbReference>
<evidence type="ECO:0000313" key="4">
    <source>
        <dbReference type="Proteomes" id="UP000019141"/>
    </source>
</evidence>
<evidence type="ECO:0000256" key="1">
    <source>
        <dbReference type="ARBA" id="ARBA00006484"/>
    </source>
</evidence>
<accession>W4L705</accession>
<gene>
    <name evidence="3" type="ORF">ETSY1_37440</name>
</gene>
<organism evidence="3 4">
    <name type="scientific">Entotheonella factor</name>
    <dbReference type="NCBI Taxonomy" id="1429438"/>
    <lineage>
        <taxon>Bacteria</taxon>
        <taxon>Pseudomonadati</taxon>
        <taxon>Nitrospinota/Tectimicrobiota group</taxon>
        <taxon>Candidatus Tectimicrobiota</taxon>
        <taxon>Candidatus Entotheonellia</taxon>
        <taxon>Candidatus Entotheonellales</taxon>
        <taxon>Candidatus Entotheonellaceae</taxon>
        <taxon>Candidatus Entotheonella</taxon>
    </lineage>
</organism>
<dbReference type="PANTHER" id="PTHR24321:SF15">
    <property type="entry name" value="OXIDOREDUCTASE UCPA"/>
    <property type="match status" value="1"/>
</dbReference>
<dbReference type="PRINTS" id="PR01397">
    <property type="entry name" value="DHBDHDRGNASE"/>
</dbReference>
<keyword evidence="2" id="KW-0560">Oxidoreductase</keyword>
<dbReference type="SUPFAM" id="SSF51735">
    <property type="entry name" value="NAD(P)-binding Rossmann-fold domains"/>
    <property type="match status" value="1"/>
</dbReference>
<evidence type="ECO:0008006" key="5">
    <source>
        <dbReference type="Google" id="ProtNLM"/>
    </source>
</evidence>
<dbReference type="PROSITE" id="PS00061">
    <property type="entry name" value="ADH_SHORT"/>
    <property type="match status" value="1"/>
</dbReference>
<dbReference type="InterPro" id="IPR036291">
    <property type="entry name" value="NAD(P)-bd_dom_sf"/>
</dbReference>
<dbReference type="InterPro" id="IPR020904">
    <property type="entry name" value="Sc_DH/Rdtase_CS"/>
</dbReference>
<dbReference type="GO" id="GO:0019290">
    <property type="term" value="P:siderophore biosynthetic process"/>
    <property type="evidence" value="ECO:0007669"/>
    <property type="project" value="InterPro"/>
</dbReference>
<comment type="caution">
    <text evidence="3">The sequence shown here is derived from an EMBL/GenBank/DDBJ whole genome shotgun (WGS) entry which is preliminary data.</text>
</comment>
<dbReference type="InterPro" id="IPR002347">
    <property type="entry name" value="SDR_fam"/>
</dbReference>
<sequence>SLINTASTSGVRPRPGLVAYAASKGAVITFTKGLALELAPAKIRVNAISPVAADTPMLPGFMSSDADFESARQAFIATVPLGRLTQADDVAHAALYLASDEAAHITGINLEVDGGRDI</sequence>
<dbReference type="InterPro" id="IPR003560">
    <property type="entry name" value="DHB_DH"/>
</dbReference>
<comment type="similarity">
    <text evidence="1">Belongs to the short-chain dehydrogenases/reductases (SDR) family.</text>
</comment>
<reference evidence="3 4" key="1">
    <citation type="journal article" date="2014" name="Nature">
        <title>An environmental bacterial taxon with a large and distinct metabolic repertoire.</title>
        <authorList>
            <person name="Wilson M.C."/>
            <person name="Mori T."/>
            <person name="Ruckert C."/>
            <person name="Uria A.R."/>
            <person name="Helf M.J."/>
            <person name="Takada K."/>
            <person name="Gernert C."/>
            <person name="Steffens U.A."/>
            <person name="Heycke N."/>
            <person name="Schmitt S."/>
            <person name="Rinke C."/>
            <person name="Helfrich E.J."/>
            <person name="Brachmann A.O."/>
            <person name="Gurgui C."/>
            <person name="Wakimoto T."/>
            <person name="Kracht M."/>
            <person name="Crusemann M."/>
            <person name="Hentschel U."/>
            <person name="Abe I."/>
            <person name="Matsunaga S."/>
            <person name="Kalinowski J."/>
            <person name="Takeyama H."/>
            <person name="Piel J."/>
        </authorList>
    </citation>
    <scope>NUCLEOTIDE SEQUENCE [LARGE SCALE GENOMIC DNA]</scope>
    <source>
        <strain evidence="4">TSY1</strain>
    </source>
</reference>
<evidence type="ECO:0000313" key="3">
    <source>
        <dbReference type="EMBL" id="ETW93848.1"/>
    </source>
</evidence>
<dbReference type="EMBL" id="AZHW01001165">
    <property type="protein sequence ID" value="ETW93848.1"/>
    <property type="molecule type" value="Genomic_DNA"/>
</dbReference>
<name>W4L705_ENTF1</name>
<dbReference type="Gene3D" id="3.40.50.720">
    <property type="entry name" value="NAD(P)-binding Rossmann-like Domain"/>
    <property type="match status" value="1"/>
</dbReference>
<keyword evidence="4" id="KW-1185">Reference proteome</keyword>
<dbReference type="HOGENOM" id="CLU_2066280_0_0_7"/>
<proteinExistence type="inferred from homology"/>
<evidence type="ECO:0000256" key="2">
    <source>
        <dbReference type="ARBA" id="ARBA00023002"/>
    </source>
</evidence>
<dbReference type="AlphaFoldDB" id="W4L705"/>
<dbReference type="GO" id="GO:0008667">
    <property type="term" value="F:2,3-dihydro-2,3-dihydroxybenzoate dehydrogenase activity"/>
    <property type="evidence" value="ECO:0007669"/>
    <property type="project" value="InterPro"/>
</dbReference>
<dbReference type="Proteomes" id="UP000019141">
    <property type="component" value="Unassembled WGS sequence"/>
</dbReference>
<dbReference type="Pfam" id="PF13561">
    <property type="entry name" value="adh_short_C2"/>
    <property type="match status" value="1"/>
</dbReference>
<protein>
    <recommendedName>
        <fullName evidence="5">SDR family oxidoreductase</fullName>
    </recommendedName>
</protein>